<proteinExistence type="predicted"/>
<reference evidence="1 2" key="1">
    <citation type="journal article" date="2007" name="Nature">
        <title>Evolution of genes and genomes on the Drosophila phylogeny.</title>
        <authorList>
            <consortium name="Drosophila 12 Genomes Consortium"/>
            <person name="Clark A.G."/>
            <person name="Eisen M.B."/>
            <person name="Smith D.R."/>
            <person name="Bergman C.M."/>
            <person name="Oliver B."/>
            <person name="Markow T.A."/>
            <person name="Kaufman T.C."/>
            <person name="Kellis M."/>
            <person name="Gelbart W."/>
            <person name="Iyer V.N."/>
            <person name="Pollard D.A."/>
            <person name="Sackton T.B."/>
            <person name="Larracuente A.M."/>
            <person name="Singh N.D."/>
            <person name="Abad J.P."/>
            <person name="Abt D.N."/>
            <person name="Adryan B."/>
            <person name="Aguade M."/>
            <person name="Akashi H."/>
            <person name="Anderson W.W."/>
            <person name="Aquadro C.F."/>
            <person name="Ardell D.H."/>
            <person name="Arguello R."/>
            <person name="Artieri C.G."/>
            <person name="Barbash D.A."/>
            <person name="Barker D."/>
            <person name="Barsanti P."/>
            <person name="Batterham P."/>
            <person name="Batzoglou S."/>
            <person name="Begun D."/>
            <person name="Bhutkar A."/>
            <person name="Blanco E."/>
            <person name="Bosak S.A."/>
            <person name="Bradley R.K."/>
            <person name="Brand A.D."/>
            <person name="Brent M.R."/>
            <person name="Brooks A.N."/>
            <person name="Brown R.H."/>
            <person name="Butlin R.K."/>
            <person name="Caggese C."/>
            <person name="Calvi B.R."/>
            <person name="Bernardo de Carvalho A."/>
            <person name="Caspi A."/>
            <person name="Castrezana S."/>
            <person name="Celniker S.E."/>
            <person name="Chang J.L."/>
            <person name="Chapple C."/>
            <person name="Chatterji S."/>
            <person name="Chinwalla A."/>
            <person name="Civetta A."/>
            <person name="Clifton S.W."/>
            <person name="Comeron J.M."/>
            <person name="Costello J.C."/>
            <person name="Coyne J.A."/>
            <person name="Daub J."/>
            <person name="David R.G."/>
            <person name="Delcher A.L."/>
            <person name="Delehaunty K."/>
            <person name="Do C.B."/>
            <person name="Ebling H."/>
            <person name="Edwards K."/>
            <person name="Eickbush T."/>
            <person name="Evans J.D."/>
            <person name="Filipski A."/>
            <person name="Findeiss S."/>
            <person name="Freyhult E."/>
            <person name="Fulton L."/>
            <person name="Fulton R."/>
            <person name="Garcia A.C."/>
            <person name="Gardiner A."/>
            <person name="Garfield D.A."/>
            <person name="Garvin B.E."/>
            <person name="Gibson G."/>
            <person name="Gilbert D."/>
            <person name="Gnerre S."/>
            <person name="Godfrey J."/>
            <person name="Good R."/>
            <person name="Gotea V."/>
            <person name="Gravely B."/>
            <person name="Greenberg A.J."/>
            <person name="Griffiths-Jones S."/>
            <person name="Gross S."/>
            <person name="Guigo R."/>
            <person name="Gustafson E.A."/>
            <person name="Haerty W."/>
            <person name="Hahn M.W."/>
            <person name="Halligan D.L."/>
            <person name="Halpern A.L."/>
            <person name="Halter G.M."/>
            <person name="Han M.V."/>
            <person name="Heger A."/>
            <person name="Hillier L."/>
            <person name="Hinrichs A.S."/>
            <person name="Holmes I."/>
            <person name="Hoskins R.A."/>
            <person name="Hubisz M.J."/>
            <person name="Hultmark D."/>
            <person name="Huntley M.A."/>
            <person name="Jaffe D.B."/>
            <person name="Jagadeeshan S."/>
            <person name="Jeck W.R."/>
            <person name="Johnson J."/>
            <person name="Jones C.D."/>
            <person name="Jordan W.C."/>
            <person name="Karpen G.H."/>
            <person name="Kataoka E."/>
            <person name="Keightley P.D."/>
            <person name="Kheradpour P."/>
            <person name="Kirkness E.F."/>
            <person name="Koerich L.B."/>
            <person name="Kristiansen K."/>
            <person name="Kudrna D."/>
            <person name="Kulathinal R.J."/>
            <person name="Kumar S."/>
            <person name="Kwok R."/>
            <person name="Lander E."/>
            <person name="Langley C.H."/>
            <person name="Lapoint R."/>
            <person name="Lazzaro B.P."/>
            <person name="Lee S.J."/>
            <person name="Levesque L."/>
            <person name="Li R."/>
            <person name="Lin C.F."/>
            <person name="Lin M.F."/>
            <person name="Lindblad-Toh K."/>
            <person name="Llopart A."/>
            <person name="Long M."/>
            <person name="Low L."/>
            <person name="Lozovsky E."/>
            <person name="Lu J."/>
            <person name="Luo M."/>
            <person name="Machado C.A."/>
            <person name="Makalowski W."/>
            <person name="Marzo M."/>
            <person name="Matsuda M."/>
            <person name="Matzkin L."/>
            <person name="McAllister B."/>
            <person name="McBride C.S."/>
            <person name="McKernan B."/>
            <person name="McKernan K."/>
            <person name="Mendez-Lago M."/>
            <person name="Minx P."/>
            <person name="Mollenhauer M.U."/>
            <person name="Montooth K."/>
            <person name="Mount S.M."/>
            <person name="Mu X."/>
            <person name="Myers E."/>
            <person name="Negre B."/>
            <person name="Newfeld S."/>
            <person name="Nielsen R."/>
            <person name="Noor M.A."/>
            <person name="O'Grady P."/>
            <person name="Pachter L."/>
            <person name="Papaceit M."/>
            <person name="Parisi M.J."/>
            <person name="Parisi M."/>
            <person name="Parts L."/>
            <person name="Pedersen J.S."/>
            <person name="Pesole G."/>
            <person name="Phillippy A.M."/>
            <person name="Ponting C.P."/>
            <person name="Pop M."/>
            <person name="Porcelli D."/>
            <person name="Powell J.R."/>
            <person name="Prohaska S."/>
            <person name="Pruitt K."/>
            <person name="Puig M."/>
            <person name="Quesneville H."/>
            <person name="Ram K.R."/>
            <person name="Rand D."/>
            <person name="Rasmussen M.D."/>
            <person name="Reed L.K."/>
            <person name="Reenan R."/>
            <person name="Reily A."/>
            <person name="Remington K.A."/>
            <person name="Rieger T.T."/>
            <person name="Ritchie M.G."/>
            <person name="Robin C."/>
            <person name="Rogers Y.H."/>
            <person name="Rohde C."/>
            <person name="Rozas J."/>
            <person name="Rubenfield M.J."/>
            <person name="Ruiz A."/>
            <person name="Russo S."/>
            <person name="Salzberg S.L."/>
            <person name="Sanchez-Gracia A."/>
            <person name="Saranga D.J."/>
            <person name="Sato H."/>
            <person name="Schaeffer S.W."/>
            <person name="Schatz M.C."/>
            <person name="Schlenke T."/>
            <person name="Schwartz R."/>
            <person name="Segarra C."/>
            <person name="Singh R.S."/>
            <person name="Sirot L."/>
            <person name="Sirota M."/>
            <person name="Sisneros N.B."/>
            <person name="Smith C.D."/>
            <person name="Smith T.F."/>
            <person name="Spieth J."/>
            <person name="Stage D.E."/>
            <person name="Stark A."/>
            <person name="Stephan W."/>
            <person name="Strausberg R.L."/>
            <person name="Strempel S."/>
            <person name="Sturgill D."/>
            <person name="Sutton G."/>
            <person name="Sutton G.G."/>
            <person name="Tao W."/>
            <person name="Teichmann S."/>
            <person name="Tobari Y.N."/>
            <person name="Tomimura Y."/>
            <person name="Tsolas J.M."/>
            <person name="Valente V.L."/>
            <person name="Venter E."/>
            <person name="Venter J.C."/>
            <person name="Vicario S."/>
            <person name="Vieira F.G."/>
            <person name="Vilella A.J."/>
            <person name="Villasante A."/>
            <person name="Walenz B."/>
            <person name="Wang J."/>
            <person name="Wasserman M."/>
            <person name="Watts T."/>
            <person name="Wilson D."/>
            <person name="Wilson R.K."/>
            <person name="Wing R.A."/>
            <person name="Wolfner M.F."/>
            <person name="Wong A."/>
            <person name="Wong G.K."/>
            <person name="Wu C.I."/>
            <person name="Wu G."/>
            <person name="Yamamoto D."/>
            <person name="Yang H.P."/>
            <person name="Yang S.P."/>
            <person name="Yorke J.A."/>
            <person name="Yoshida K."/>
            <person name="Zdobnov E."/>
            <person name="Zhang P."/>
            <person name="Zhang Y."/>
            <person name="Zimin A.V."/>
            <person name="Baldwin J."/>
            <person name="Abdouelleil A."/>
            <person name="Abdulkadir J."/>
            <person name="Abebe A."/>
            <person name="Abera B."/>
            <person name="Abreu J."/>
            <person name="Acer S.C."/>
            <person name="Aftuck L."/>
            <person name="Alexander A."/>
            <person name="An P."/>
            <person name="Anderson E."/>
            <person name="Anderson S."/>
            <person name="Arachi H."/>
            <person name="Azer M."/>
            <person name="Bachantsang P."/>
            <person name="Barry A."/>
            <person name="Bayul T."/>
            <person name="Berlin A."/>
            <person name="Bessette D."/>
            <person name="Bloom T."/>
            <person name="Blye J."/>
            <person name="Boguslavskiy L."/>
            <person name="Bonnet C."/>
            <person name="Boukhgalter B."/>
            <person name="Bourzgui I."/>
            <person name="Brown A."/>
            <person name="Cahill P."/>
            <person name="Channer S."/>
            <person name="Cheshatsang Y."/>
            <person name="Chuda L."/>
            <person name="Citroen M."/>
            <person name="Collymore A."/>
            <person name="Cooke P."/>
            <person name="Costello M."/>
            <person name="D'Aco K."/>
            <person name="Daza R."/>
            <person name="De Haan G."/>
            <person name="DeGray S."/>
            <person name="DeMaso C."/>
            <person name="Dhargay N."/>
            <person name="Dooley K."/>
            <person name="Dooley E."/>
            <person name="Doricent M."/>
            <person name="Dorje P."/>
            <person name="Dorjee K."/>
            <person name="Dupes A."/>
            <person name="Elong R."/>
            <person name="Falk J."/>
            <person name="Farina A."/>
            <person name="Faro S."/>
            <person name="Ferguson D."/>
            <person name="Fisher S."/>
            <person name="Foley C.D."/>
            <person name="Franke A."/>
            <person name="Friedrich D."/>
            <person name="Gadbois L."/>
            <person name="Gearin G."/>
            <person name="Gearin C.R."/>
            <person name="Giannoukos G."/>
            <person name="Goode T."/>
            <person name="Graham J."/>
            <person name="Grandbois E."/>
            <person name="Grewal S."/>
            <person name="Gyaltsen K."/>
            <person name="Hafez N."/>
            <person name="Hagos B."/>
            <person name="Hall J."/>
            <person name="Henson C."/>
            <person name="Hollinger A."/>
            <person name="Honan T."/>
            <person name="Huard M.D."/>
            <person name="Hughes L."/>
            <person name="Hurhula B."/>
            <person name="Husby M.E."/>
            <person name="Kamat A."/>
            <person name="Kanga B."/>
            <person name="Kashin S."/>
            <person name="Khazanovich D."/>
            <person name="Kisner P."/>
            <person name="Lance K."/>
            <person name="Lara M."/>
            <person name="Lee W."/>
            <person name="Lennon N."/>
            <person name="Letendre F."/>
            <person name="LeVine R."/>
            <person name="Lipovsky A."/>
            <person name="Liu X."/>
            <person name="Liu J."/>
            <person name="Liu S."/>
            <person name="Lokyitsang T."/>
            <person name="Lokyitsang Y."/>
            <person name="Lubonja R."/>
            <person name="Lui A."/>
            <person name="MacDonald P."/>
            <person name="Magnisalis V."/>
            <person name="Maru K."/>
            <person name="Matthews C."/>
            <person name="McCusker W."/>
            <person name="McDonough S."/>
            <person name="Mehta T."/>
            <person name="Meldrim J."/>
            <person name="Meneus L."/>
            <person name="Mihai O."/>
            <person name="Mihalev A."/>
            <person name="Mihova T."/>
            <person name="Mittelman R."/>
            <person name="Mlenga V."/>
            <person name="Montmayeur A."/>
            <person name="Mulrain L."/>
            <person name="Navidi A."/>
            <person name="Naylor J."/>
            <person name="Negash T."/>
            <person name="Nguyen T."/>
            <person name="Nguyen N."/>
            <person name="Nicol R."/>
            <person name="Norbu C."/>
            <person name="Norbu N."/>
            <person name="Novod N."/>
            <person name="O'Neill B."/>
            <person name="Osman S."/>
            <person name="Markiewicz E."/>
            <person name="Oyono O.L."/>
            <person name="Patti C."/>
            <person name="Phunkhang P."/>
            <person name="Pierre F."/>
            <person name="Priest M."/>
            <person name="Raghuraman S."/>
            <person name="Rege F."/>
            <person name="Reyes R."/>
            <person name="Rise C."/>
            <person name="Rogov P."/>
            <person name="Ross K."/>
            <person name="Ryan E."/>
            <person name="Settipalli S."/>
            <person name="Shea T."/>
            <person name="Sherpa N."/>
            <person name="Shi L."/>
            <person name="Shih D."/>
            <person name="Sparrow T."/>
            <person name="Spaulding J."/>
            <person name="Stalker J."/>
            <person name="Stange-Thomann N."/>
            <person name="Stavropoulos S."/>
            <person name="Stone C."/>
            <person name="Strader C."/>
            <person name="Tesfaye S."/>
            <person name="Thomson T."/>
            <person name="Thoulutsang Y."/>
            <person name="Thoulutsang D."/>
            <person name="Topham K."/>
            <person name="Topping I."/>
            <person name="Tsamla T."/>
            <person name="Vassiliev H."/>
            <person name="Vo A."/>
            <person name="Wangchuk T."/>
            <person name="Wangdi T."/>
            <person name="Weiand M."/>
            <person name="Wilkinson J."/>
            <person name="Wilson A."/>
            <person name="Yadav S."/>
            <person name="Young G."/>
            <person name="Yu Q."/>
            <person name="Zembek L."/>
            <person name="Zhong D."/>
            <person name="Zimmer A."/>
            <person name="Zwirko Z."/>
            <person name="Jaffe D.B."/>
            <person name="Alvarez P."/>
            <person name="Brockman W."/>
            <person name="Butler J."/>
            <person name="Chin C."/>
            <person name="Gnerre S."/>
            <person name="Grabherr M."/>
            <person name="Kleber M."/>
            <person name="Mauceli E."/>
            <person name="MacCallum I."/>
        </authorList>
    </citation>
    <scope>NUCLEOTIDE SEQUENCE [LARGE SCALE GENOMIC DNA]</scope>
    <source>
        <strain evidence="2">Tucson 14024-0371.13</strain>
    </source>
</reference>
<dbReference type="Proteomes" id="UP000007801">
    <property type="component" value="Unassembled WGS sequence"/>
</dbReference>
<dbReference type="HOGENOM" id="CLU_1637160_0_0_1"/>
<dbReference type="eggNOG" id="ENOG502TAMW">
    <property type="taxonomic scope" value="Eukaryota"/>
</dbReference>
<keyword evidence="2" id="KW-1185">Reference proteome</keyword>
<dbReference type="AlphaFoldDB" id="B3MZE8"/>
<dbReference type="Gene3D" id="1.10.287.700">
    <property type="entry name" value="Helix hairpin bin"/>
    <property type="match status" value="1"/>
</dbReference>
<dbReference type="GeneID" id="6501900"/>
<dbReference type="KEGG" id="dan:6501900"/>
<sequence length="213" mass="23484">MRTQRRRNANKMNAIRGAQVSRHRITVKSAFSLVFSREATGTYPDIAKHPMMNYFQGSLIALLLVGALVESHAGLFDCEDKIPGLGDVSDKISEITGSRSSSEHEVRDFFKNVGCHIKEGAKKLGEKAKDLGAELKEGAQKLGEKAKVLGSDLKDRFDDFRDKLAKDSAEEMSKDRGFLANVEIINPDILKGEQQCGHGHILDALGNCSKLRK</sequence>
<accession>B3MZE8</accession>
<evidence type="ECO:0000313" key="1">
    <source>
        <dbReference type="EMBL" id="EDV33749.2"/>
    </source>
</evidence>
<dbReference type="InParanoid" id="B3MZE8"/>
<gene>
    <name evidence="1" type="primary">Dana\GF19138</name>
    <name evidence="1" type="synonym">dana_GLEANR_20852</name>
    <name evidence="1" type="ORF">GF19138</name>
</gene>
<protein>
    <submittedName>
        <fullName evidence="1">Uncharacterized protein</fullName>
    </submittedName>
</protein>
<dbReference type="EMBL" id="CH902635">
    <property type="protein sequence ID" value="EDV33749.2"/>
    <property type="molecule type" value="Genomic_DNA"/>
</dbReference>
<name>B3MZE8_DROAN</name>
<dbReference type="OrthoDB" id="7880784at2759"/>
<organism evidence="1 2">
    <name type="scientific">Drosophila ananassae</name>
    <name type="common">Fruit fly</name>
    <dbReference type="NCBI Taxonomy" id="7217"/>
    <lineage>
        <taxon>Eukaryota</taxon>
        <taxon>Metazoa</taxon>
        <taxon>Ecdysozoa</taxon>
        <taxon>Arthropoda</taxon>
        <taxon>Hexapoda</taxon>
        <taxon>Insecta</taxon>
        <taxon>Pterygota</taxon>
        <taxon>Neoptera</taxon>
        <taxon>Endopterygota</taxon>
        <taxon>Diptera</taxon>
        <taxon>Brachycera</taxon>
        <taxon>Muscomorpha</taxon>
        <taxon>Ephydroidea</taxon>
        <taxon>Drosophilidae</taxon>
        <taxon>Drosophila</taxon>
        <taxon>Sophophora</taxon>
    </lineage>
</organism>
<evidence type="ECO:0000313" key="2">
    <source>
        <dbReference type="Proteomes" id="UP000007801"/>
    </source>
</evidence>